<keyword evidence="3" id="KW-1185">Reference proteome</keyword>
<feature type="compositionally biased region" description="Basic residues" evidence="1">
    <location>
        <begin position="32"/>
        <end position="42"/>
    </location>
</feature>
<organism evidence="2 3">
    <name type="scientific">Purpureocillium lilacinum</name>
    <name type="common">Paecilomyces lilacinus</name>
    <dbReference type="NCBI Taxonomy" id="33203"/>
    <lineage>
        <taxon>Eukaryota</taxon>
        <taxon>Fungi</taxon>
        <taxon>Dikarya</taxon>
        <taxon>Ascomycota</taxon>
        <taxon>Pezizomycotina</taxon>
        <taxon>Sordariomycetes</taxon>
        <taxon>Hypocreomycetidae</taxon>
        <taxon>Hypocreales</taxon>
        <taxon>Ophiocordycipitaceae</taxon>
        <taxon>Purpureocillium</taxon>
    </lineage>
</organism>
<evidence type="ECO:0000313" key="2">
    <source>
        <dbReference type="EMBL" id="KAK4064924.1"/>
    </source>
</evidence>
<feature type="compositionally biased region" description="Basic and acidic residues" evidence="1">
    <location>
        <begin position="1"/>
        <end position="11"/>
    </location>
</feature>
<dbReference type="EMBL" id="JAWRVI010000444">
    <property type="protein sequence ID" value="KAK4064924.1"/>
    <property type="molecule type" value="Genomic_DNA"/>
</dbReference>
<feature type="region of interest" description="Disordered" evidence="1">
    <location>
        <begin position="1"/>
        <end position="112"/>
    </location>
</feature>
<evidence type="ECO:0000256" key="1">
    <source>
        <dbReference type="SAM" id="MobiDB-lite"/>
    </source>
</evidence>
<reference evidence="2 3" key="1">
    <citation type="journal article" date="2024" name="Microbiol. Resour. Announc.">
        <title>Genome annotations for the ascomycete fungi Trichoderma harzianum, Trichoderma aggressivum, and Purpureocillium lilacinum.</title>
        <authorList>
            <person name="Beijen E.P.W."/>
            <person name="Ohm R.A."/>
        </authorList>
    </citation>
    <scope>NUCLEOTIDE SEQUENCE [LARGE SCALE GENOMIC DNA]</scope>
    <source>
        <strain evidence="2 3">CBS 150709</strain>
    </source>
</reference>
<evidence type="ECO:0000313" key="3">
    <source>
        <dbReference type="Proteomes" id="UP001287286"/>
    </source>
</evidence>
<accession>A0ABR0BCB8</accession>
<sequence length="112" mass="12378">MERKRSHETEASKTMGNSPVSSHGTPPTTATSRRKSLRRKGPVRLIMQLPSAQHRRPRAPKTPTTWPPPKALPNPRDHTTDQLNNFESDPKGLRTAHRASSRVADSIGSANV</sequence>
<name>A0ABR0BCB8_PURLI</name>
<proteinExistence type="predicted"/>
<gene>
    <name evidence="2" type="ORF">Purlil1_14081</name>
</gene>
<feature type="compositionally biased region" description="Polar residues" evidence="1">
    <location>
        <begin position="12"/>
        <end position="31"/>
    </location>
</feature>
<comment type="caution">
    <text evidence="2">The sequence shown here is derived from an EMBL/GenBank/DDBJ whole genome shotgun (WGS) entry which is preliminary data.</text>
</comment>
<dbReference type="Proteomes" id="UP001287286">
    <property type="component" value="Unassembled WGS sequence"/>
</dbReference>
<protein>
    <submittedName>
        <fullName evidence="2">Uncharacterized protein</fullName>
    </submittedName>
</protein>